<organism evidence="5 6">
    <name type="scientific">Caenorhabditis angaria</name>
    <dbReference type="NCBI Taxonomy" id="860376"/>
    <lineage>
        <taxon>Eukaryota</taxon>
        <taxon>Metazoa</taxon>
        <taxon>Ecdysozoa</taxon>
        <taxon>Nematoda</taxon>
        <taxon>Chromadorea</taxon>
        <taxon>Rhabditida</taxon>
        <taxon>Rhabditina</taxon>
        <taxon>Rhabditomorpha</taxon>
        <taxon>Rhabditoidea</taxon>
        <taxon>Rhabditidae</taxon>
        <taxon>Peloderinae</taxon>
        <taxon>Caenorhabditis</taxon>
    </lineage>
</organism>
<keyword evidence="2" id="KW-0576">Peroxisome</keyword>
<proteinExistence type="predicted"/>
<dbReference type="SUPFAM" id="SSF56801">
    <property type="entry name" value="Acetyl-CoA synthetase-like"/>
    <property type="match status" value="1"/>
</dbReference>
<feature type="compositionally biased region" description="Basic and acidic residues" evidence="3">
    <location>
        <begin position="47"/>
        <end position="64"/>
    </location>
</feature>
<gene>
    <name evidence="5" type="ORF">CAMP_LOCUS19293</name>
</gene>
<comment type="caution">
    <text evidence="5">The sequence shown here is derived from an EMBL/GenBank/DDBJ whole genome shotgun (WGS) entry which is preliminary data.</text>
</comment>
<name>A0A9P1NA41_9PELO</name>
<dbReference type="Gene3D" id="3.40.50.980">
    <property type="match status" value="2"/>
</dbReference>
<evidence type="ECO:0000256" key="2">
    <source>
        <dbReference type="ARBA" id="ARBA00023140"/>
    </source>
</evidence>
<reference evidence="5" key="1">
    <citation type="submission" date="2022-11" db="EMBL/GenBank/DDBJ databases">
        <authorList>
            <person name="Kikuchi T."/>
        </authorList>
    </citation>
    <scope>NUCLEOTIDE SEQUENCE</scope>
    <source>
        <strain evidence="5">PS1010</strain>
    </source>
</reference>
<sequence length="690" mass="78345">MTDFDIDQYDITVDIEVEVEEEEDQAENQEVQEDPAQEAQEDPAEIPEDHAESESPEDIEKVEEPAVLSDFDCNSVENAEETTIIPIEISNDVEETVIEEVKIEKKGTKIRKVKNRKPKVPKPEEEVEKSVEETEKVEEIFKEPKRKLSKDGELFSRWLFYHLYHHRNLNPSKIALIEEVSEARCVTYQELVDGAIRTANYLHHHGIRNGDRILMSMENSVEYVFYQLAAYMLGAVPVLLNPSLLSSEKFESIDCIAAVVDLENYGHMLRATKSQINNIQHLFILAEELSAIYLPPHLWIYDGFGFLDFPNTFQRCMPMKDGDVTIFSSSDTTSAKSQFIAHTSKSSQILVLNYYEKLFDLVGEDSENTHHLITNGLHCHDCWAYLYFVLAKGETCVLAESTVDVWRASFLDRIAGLIEQYHIPLIISNAQLLKCFIKYEVHNIYDLSSLKIIANTGSTISSTIAKKVKEMLKVTITQAYSAAEFGIVGFEIFSEEDQDHLLSCGKPFPEMKIKVIASIETEKEVETGKWGSIMLNGPNLFRGYCSGSEETNNIKGWFKSGDYGMIDEKNRVHIGGAVGELLHVKNQKLSAELLESVVCEHQLVEDCVVMTNGHELWCGLLLKDENEAPNTSQLDKLFKKNDINANVSKIIILDFIPRSENGKILRNEIPYIMNAEQDEAILVDDTESYI</sequence>
<dbReference type="Gene3D" id="2.30.38.10">
    <property type="entry name" value="Luciferase, Domain 3"/>
    <property type="match status" value="1"/>
</dbReference>
<feature type="region of interest" description="Disordered" evidence="3">
    <location>
        <begin position="1"/>
        <end position="69"/>
    </location>
</feature>
<protein>
    <recommendedName>
        <fullName evidence="4">AMP-dependent synthetase/ligase domain-containing protein</fullName>
    </recommendedName>
</protein>
<dbReference type="InterPro" id="IPR000873">
    <property type="entry name" value="AMP-dep_synth/lig_dom"/>
</dbReference>
<evidence type="ECO:0000313" key="6">
    <source>
        <dbReference type="Proteomes" id="UP001152747"/>
    </source>
</evidence>
<dbReference type="OrthoDB" id="10253869at2759"/>
<feature type="compositionally biased region" description="Acidic residues" evidence="3">
    <location>
        <begin position="1"/>
        <end position="46"/>
    </location>
</feature>
<dbReference type="PANTHER" id="PTHR24096">
    <property type="entry name" value="LONG-CHAIN-FATTY-ACID--COA LIGASE"/>
    <property type="match status" value="1"/>
</dbReference>
<dbReference type="InterPro" id="IPR045851">
    <property type="entry name" value="AMP-bd_C_sf"/>
</dbReference>
<evidence type="ECO:0000256" key="3">
    <source>
        <dbReference type="SAM" id="MobiDB-lite"/>
    </source>
</evidence>
<evidence type="ECO:0000259" key="4">
    <source>
        <dbReference type="Pfam" id="PF00501"/>
    </source>
</evidence>
<dbReference type="PANTHER" id="PTHR24096:SF341">
    <property type="entry name" value="AMP-DEPENDENT SYNTHETASE_LIGASE DOMAIN-CONTAINING PROTEIN"/>
    <property type="match status" value="1"/>
</dbReference>
<evidence type="ECO:0000256" key="1">
    <source>
        <dbReference type="ARBA" id="ARBA00004275"/>
    </source>
</evidence>
<dbReference type="Proteomes" id="UP001152747">
    <property type="component" value="Unassembled WGS sequence"/>
</dbReference>
<comment type="subcellular location">
    <subcellularLocation>
        <location evidence="1">Peroxisome</location>
    </subcellularLocation>
</comment>
<evidence type="ECO:0000313" key="5">
    <source>
        <dbReference type="EMBL" id="CAI5456656.1"/>
    </source>
</evidence>
<dbReference type="GO" id="GO:0016405">
    <property type="term" value="F:CoA-ligase activity"/>
    <property type="evidence" value="ECO:0007669"/>
    <property type="project" value="TreeGrafter"/>
</dbReference>
<accession>A0A9P1NA41</accession>
<dbReference type="Gene3D" id="3.30.300.30">
    <property type="match status" value="1"/>
</dbReference>
<dbReference type="Pfam" id="PF00501">
    <property type="entry name" value="AMP-binding"/>
    <property type="match status" value="1"/>
</dbReference>
<dbReference type="EMBL" id="CANHGI010000006">
    <property type="protein sequence ID" value="CAI5456656.1"/>
    <property type="molecule type" value="Genomic_DNA"/>
</dbReference>
<keyword evidence="6" id="KW-1185">Reference proteome</keyword>
<dbReference type="AlphaFoldDB" id="A0A9P1NA41"/>
<dbReference type="GO" id="GO:0005777">
    <property type="term" value="C:peroxisome"/>
    <property type="evidence" value="ECO:0007669"/>
    <property type="project" value="UniProtKB-SubCell"/>
</dbReference>
<feature type="domain" description="AMP-dependent synthetase/ligase" evidence="4">
    <location>
        <begin position="168"/>
        <end position="544"/>
    </location>
</feature>